<accession>A0A498IQG1</accession>
<dbReference type="GO" id="GO:0005654">
    <property type="term" value="C:nucleoplasm"/>
    <property type="evidence" value="ECO:0007669"/>
    <property type="project" value="UniProtKB-ARBA"/>
</dbReference>
<evidence type="ECO:0000256" key="4">
    <source>
        <dbReference type="SAM" id="MobiDB-lite"/>
    </source>
</evidence>
<dbReference type="GO" id="GO:0006364">
    <property type="term" value="P:rRNA processing"/>
    <property type="evidence" value="ECO:0007669"/>
    <property type="project" value="InterPro"/>
</dbReference>
<dbReference type="SUPFAM" id="SSF48452">
    <property type="entry name" value="TPR-like"/>
    <property type="match status" value="1"/>
</dbReference>
<proteinExistence type="predicted"/>
<dbReference type="GO" id="GO:0019843">
    <property type="term" value="F:rRNA binding"/>
    <property type="evidence" value="ECO:0007669"/>
    <property type="project" value="InterPro"/>
</dbReference>
<reference evidence="6 7" key="1">
    <citation type="submission" date="2018-10" db="EMBL/GenBank/DDBJ databases">
        <title>A high-quality apple genome assembly.</title>
        <authorList>
            <person name="Hu J."/>
        </authorList>
    </citation>
    <scope>NUCLEOTIDE SEQUENCE [LARGE SCALE GENOMIC DNA]</scope>
    <source>
        <strain evidence="7">cv. HFTH1</strain>
        <tissue evidence="6">Young leaf</tissue>
    </source>
</reference>
<dbReference type="SMART" id="SM00028">
    <property type="entry name" value="TPR"/>
    <property type="match status" value="3"/>
</dbReference>
<dbReference type="Gene3D" id="3.40.50.10480">
    <property type="entry name" value="Probable brix-domain ribosomal biogenesis protein"/>
    <property type="match status" value="1"/>
</dbReference>
<dbReference type="STRING" id="3750.A0A498IQG1"/>
<feature type="repeat" description="TPR" evidence="3">
    <location>
        <begin position="1058"/>
        <end position="1091"/>
    </location>
</feature>
<dbReference type="Pfam" id="PF13432">
    <property type="entry name" value="TPR_16"/>
    <property type="match status" value="1"/>
</dbReference>
<evidence type="ECO:0000259" key="5">
    <source>
        <dbReference type="PROSITE" id="PS50833"/>
    </source>
</evidence>
<dbReference type="GO" id="GO:0034457">
    <property type="term" value="C:Mpp10 complex"/>
    <property type="evidence" value="ECO:0007669"/>
    <property type="project" value="UniProtKB-ARBA"/>
</dbReference>
<dbReference type="InterPro" id="IPR011990">
    <property type="entry name" value="TPR-like_helical_dom_sf"/>
</dbReference>
<feature type="domain" description="Brix" evidence="5">
    <location>
        <begin position="217"/>
        <end position="402"/>
    </location>
</feature>
<dbReference type="GO" id="GO:0042274">
    <property type="term" value="P:ribosomal small subunit biogenesis"/>
    <property type="evidence" value="ECO:0007669"/>
    <property type="project" value="UniProtKB-ARBA"/>
</dbReference>
<evidence type="ECO:0000256" key="3">
    <source>
        <dbReference type="PROSITE-ProRule" id="PRU00339"/>
    </source>
</evidence>
<evidence type="ECO:0000313" key="7">
    <source>
        <dbReference type="Proteomes" id="UP000290289"/>
    </source>
</evidence>
<dbReference type="EMBL" id="RDQH01000336">
    <property type="protein sequence ID" value="RXH85490.1"/>
    <property type="molecule type" value="Genomic_DNA"/>
</dbReference>
<dbReference type="InterPro" id="IPR019734">
    <property type="entry name" value="TPR_rpt"/>
</dbReference>
<dbReference type="PANTHER" id="PTHR16193:SF0">
    <property type="entry name" value="TETRATRICOPEPTIDE REPEAT PROTEIN 27"/>
    <property type="match status" value="1"/>
</dbReference>
<name>A0A498IQG1_MALDO</name>
<dbReference type="PROSITE" id="PS50833">
    <property type="entry name" value="BRIX"/>
    <property type="match status" value="1"/>
</dbReference>
<evidence type="ECO:0000313" key="6">
    <source>
        <dbReference type="EMBL" id="RXH85490.1"/>
    </source>
</evidence>
<dbReference type="InterPro" id="IPR007109">
    <property type="entry name" value="Brix"/>
</dbReference>
<keyword evidence="7" id="KW-1185">Reference proteome</keyword>
<evidence type="ECO:0000256" key="2">
    <source>
        <dbReference type="ARBA" id="ARBA00022803"/>
    </source>
</evidence>
<evidence type="ECO:0000256" key="1">
    <source>
        <dbReference type="ARBA" id="ARBA00022737"/>
    </source>
</evidence>
<dbReference type="SUPFAM" id="SSF52954">
    <property type="entry name" value="Class II aaRS ABD-related"/>
    <property type="match status" value="1"/>
</dbReference>
<dbReference type="Proteomes" id="UP000290289">
    <property type="component" value="Chromosome 10"/>
</dbReference>
<protein>
    <recommendedName>
        <fullName evidence="5">Brix domain-containing protein</fullName>
    </recommendedName>
</protein>
<keyword evidence="2 3" id="KW-0802">TPR repeat</keyword>
<gene>
    <name evidence="6" type="ORF">DVH24_009311</name>
</gene>
<dbReference type="GO" id="GO:0032040">
    <property type="term" value="C:small-subunit processome"/>
    <property type="evidence" value="ECO:0007669"/>
    <property type="project" value="UniProtKB-ARBA"/>
</dbReference>
<keyword evidence="1" id="KW-0677">Repeat</keyword>
<dbReference type="PROSITE" id="PS50005">
    <property type="entry name" value="TPR"/>
    <property type="match status" value="1"/>
</dbReference>
<dbReference type="SMART" id="SM00879">
    <property type="entry name" value="Brix"/>
    <property type="match status" value="1"/>
</dbReference>
<feature type="compositionally biased region" description="Low complexity" evidence="4">
    <location>
        <begin position="767"/>
        <end position="783"/>
    </location>
</feature>
<dbReference type="Gene3D" id="1.25.40.10">
    <property type="entry name" value="Tetratricopeptide repeat domain"/>
    <property type="match status" value="1"/>
</dbReference>
<feature type="region of interest" description="Disordered" evidence="4">
    <location>
        <begin position="767"/>
        <end position="789"/>
    </location>
</feature>
<dbReference type="PANTHER" id="PTHR16193">
    <property type="entry name" value="TETRATRICOPEPTIDE REPEAT PROTEIN 27"/>
    <property type="match status" value="1"/>
</dbReference>
<sequence length="1359" mass="153896">MTQKGNPKHRLPHIASGPCHNGDARPIPRCRKNESEIDTQCRKSHRNCQNWLTWRDLRRPYLVAQGIVLVAEANGDAMAAGFREFREVWLRALERAMDLEPAIRADLQKEAIYCSARERERESVNAKEDMERAIMLRRKIRLTKEYLYRKSLEGKQRLLYEKKRKIKEALEEGKPIPTELRNEEAALRQEIDLEDENTAVPRSHIDDEYANATQRDPKILLTTSRDPSAPLIQFTKELKLVFPNAQQMNRGGQVISEIIETCRSHEFTDVVLVHEHRGVPDGLIISHLPFGPTAYFQLLNVVTRHDIKDKKAMGTMPQVYPHVILDNFTTKLGERAANILKHLFPVPKPDTKRIITFANCSDYISFRHHTYEKPGGPKSIELKEIGPRFELRLFKIRLGTMDQDEAQNEWVIRPYMNTAKKQNNMSETLPELAILRLYELRLLRCTLPSPPSDFSHRSQRCDETLPAHPLHPLINDLLTSIESGQYLQALTSPDLERVVFKFAESDSIQLLGDSAESADRVYSGLLDRVESFVSRECEEEENDGGKDKAYRVIVVLCIAVAAFFAFTQCNVTGPLEGLPKCPLPLAVPKCDEWDNWARNQLMAAGSDLLGKLINIQYIVYAKMLAMKVKDLLFEASVPSTYGIRSISWWLIRITLLHQRILDDRSSSLFNLLQVFTNETLNHYGTLEKVTSYWGNNLLNGEGSSLVSTIHLEAGMMEYTYARVDSCRVHFESAEAAAGLQLSLTGVLGFRTVHQVEPKAQMILLANPTSSSSGGSCPSESPGSKTCDSSIGRKNINPSENHEASDILMTPKLLANDDNSGTKPEGIQVDGTAAAALSAIHQAVILAKCLLIEKSTRHDDMQRWEMAPYIEAIDSQQSSYFIIRGFCHILRIRWESARSRTKERALLMMEKLVQGISDPSPGVAERILFCYDVYIPTIPALRKEYGELLVSCGLIGEAVKTFEDLELWDNLIFCYRLLEKKAAAVELIRKRLSETPNDPRCSLGDVTNDDACFEKALEVSNDRSTRAKRSLARSAYNRGDYEISKTLWESAMALNSLYPDGWFALGSAALKARDTEKALDAFTRAVQLDPENGEAWNNIACLRNSWQLWENYSHVALDVGNIGQALEAVQMVLDMTNNKRVDAEFMERVVAEVERMSSNMTPAMMDKNLSPNQECSVNSQINIWNGLSNAESEVAKSREIKHLVDFLGKVLQKVVKSGNGADIWGLYARWHKMKGDLTMCSEALLKQVRSYQGSDLWKDKDRFKKFAQSSLELCKVYMEISVSTGSRRELLAAEMHLKNIIRQARHLAGSFVDMEEYRDLEACLDEVKSKLESSSLRIRDQGSRDHDRHCTSCCQKSFKI</sequence>
<dbReference type="PROSITE" id="PS50293">
    <property type="entry name" value="TPR_REGION"/>
    <property type="match status" value="1"/>
</dbReference>
<dbReference type="FunFam" id="3.40.50.10480:FF:000001">
    <property type="entry name" value="IMP4, U3 small nucleolar ribonucleoprotein"/>
    <property type="match status" value="1"/>
</dbReference>
<dbReference type="InterPro" id="IPR044244">
    <property type="entry name" value="TTC27/Emw1"/>
</dbReference>
<comment type="caution">
    <text evidence="6">The sequence shown here is derived from an EMBL/GenBank/DDBJ whole genome shotgun (WGS) entry which is preliminary data.</text>
</comment>
<dbReference type="Pfam" id="PF04427">
    <property type="entry name" value="Brix"/>
    <property type="match status" value="1"/>
</dbReference>
<organism evidence="6 7">
    <name type="scientific">Malus domestica</name>
    <name type="common">Apple</name>
    <name type="synonym">Pyrus malus</name>
    <dbReference type="NCBI Taxonomy" id="3750"/>
    <lineage>
        <taxon>Eukaryota</taxon>
        <taxon>Viridiplantae</taxon>
        <taxon>Streptophyta</taxon>
        <taxon>Embryophyta</taxon>
        <taxon>Tracheophyta</taxon>
        <taxon>Spermatophyta</taxon>
        <taxon>Magnoliopsida</taxon>
        <taxon>eudicotyledons</taxon>
        <taxon>Gunneridae</taxon>
        <taxon>Pentapetalae</taxon>
        <taxon>rosids</taxon>
        <taxon>fabids</taxon>
        <taxon>Rosales</taxon>
        <taxon>Rosaceae</taxon>
        <taxon>Amygdaloideae</taxon>
        <taxon>Maleae</taxon>
        <taxon>Malus</taxon>
    </lineage>
</organism>